<dbReference type="PANTHER" id="PTHR13696:SF99">
    <property type="entry name" value="COBYRINIC ACID AC-DIAMIDE SYNTHASE"/>
    <property type="match status" value="1"/>
</dbReference>
<reference evidence="2 3" key="1">
    <citation type="submission" date="2016-11" db="EMBL/GenBank/DDBJ databases">
        <title>Draft Genome Sequences of Nine Cyanobacterial Strains from Diverse Habitats.</title>
        <authorList>
            <person name="Zhu T."/>
            <person name="Hou S."/>
            <person name="Lu X."/>
            <person name="Hess W.R."/>
        </authorList>
    </citation>
    <scope>NUCLEOTIDE SEQUENCE [LARGE SCALE GENOMIC DNA]</scope>
    <source>
        <strain evidence="2 3">NIES-30</strain>
    </source>
</reference>
<evidence type="ECO:0000313" key="3">
    <source>
        <dbReference type="Proteomes" id="UP000185557"/>
    </source>
</evidence>
<protein>
    <submittedName>
        <fullName evidence="2">Cobyrinic acid a,c-diamide synthase</fullName>
    </submittedName>
</protein>
<sequence>MKTVSCLSLSGGQGKTSVSLLLGRLLANQGQKVLMVDADPQANLTFYLGHDVQANEPTLLEVLKGQVETADGIYPLATANLFLIPADEGLHKAQEYLATIGMGALALHHALEAVKELFDVCIIDSPPQRTQICLSVMGASNWVLIPAEASTKGVNSLLRSLELLEEMGRIRAFRGQVLGVLPFRDKWFGRSQATDSREAIAAMQQVAGSIPVLPSIVESERYKQAIRQGQRLSEIGYADLEFPLRRVIEALEQGQGNG</sequence>
<dbReference type="STRING" id="549789.NIES30_05295"/>
<evidence type="ECO:0000313" key="2">
    <source>
        <dbReference type="EMBL" id="OKH50117.1"/>
    </source>
</evidence>
<name>A0A1U7J9D1_9CYAN</name>
<comment type="caution">
    <text evidence="2">The sequence shown here is derived from an EMBL/GenBank/DDBJ whole genome shotgun (WGS) entry which is preliminary data.</text>
</comment>
<accession>A0A1U7J9D1</accession>
<gene>
    <name evidence="2" type="ORF">NIES30_05295</name>
</gene>
<dbReference type="EMBL" id="MRCG01000002">
    <property type="protein sequence ID" value="OKH50117.1"/>
    <property type="molecule type" value="Genomic_DNA"/>
</dbReference>
<dbReference type="Pfam" id="PF13614">
    <property type="entry name" value="AAA_31"/>
    <property type="match status" value="1"/>
</dbReference>
<dbReference type="InterPro" id="IPR050678">
    <property type="entry name" value="DNA_Partitioning_ATPase"/>
</dbReference>
<evidence type="ECO:0000259" key="1">
    <source>
        <dbReference type="Pfam" id="PF13614"/>
    </source>
</evidence>
<dbReference type="Gene3D" id="3.40.50.300">
    <property type="entry name" value="P-loop containing nucleotide triphosphate hydrolases"/>
    <property type="match status" value="1"/>
</dbReference>
<dbReference type="PANTHER" id="PTHR13696">
    <property type="entry name" value="P-LOOP CONTAINING NUCLEOSIDE TRIPHOSPHATE HYDROLASE"/>
    <property type="match status" value="1"/>
</dbReference>
<dbReference type="AlphaFoldDB" id="A0A1U7J9D1"/>
<dbReference type="RefSeq" id="WP_073607358.1">
    <property type="nucleotide sequence ID" value="NZ_MRCG01000002.1"/>
</dbReference>
<proteinExistence type="predicted"/>
<keyword evidence="3" id="KW-1185">Reference proteome</keyword>
<dbReference type="InterPro" id="IPR025669">
    <property type="entry name" value="AAA_dom"/>
</dbReference>
<organism evidence="2 3">
    <name type="scientific">Phormidium tenue NIES-30</name>
    <dbReference type="NCBI Taxonomy" id="549789"/>
    <lineage>
        <taxon>Bacteria</taxon>
        <taxon>Bacillati</taxon>
        <taxon>Cyanobacteriota</taxon>
        <taxon>Cyanophyceae</taxon>
        <taxon>Oscillatoriophycideae</taxon>
        <taxon>Oscillatoriales</taxon>
        <taxon>Oscillatoriaceae</taxon>
        <taxon>Phormidium</taxon>
    </lineage>
</organism>
<feature type="domain" description="AAA" evidence="1">
    <location>
        <begin position="1"/>
        <end position="166"/>
    </location>
</feature>
<dbReference type="InterPro" id="IPR027417">
    <property type="entry name" value="P-loop_NTPase"/>
</dbReference>
<dbReference type="CDD" id="cd02042">
    <property type="entry name" value="ParAB_family"/>
    <property type="match status" value="1"/>
</dbReference>
<dbReference type="SUPFAM" id="SSF52540">
    <property type="entry name" value="P-loop containing nucleoside triphosphate hydrolases"/>
    <property type="match status" value="1"/>
</dbReference>
<dbReference type="Proteomes" id="UP000185557">
    <property type="component" value="Unassembled WGS sequence"/>
</dbReference>
<dbReference type="OrthoDB" id="479754at2"/>